<gene>
    <name evidence="7" type="primary">ndmA</name>
    <name evidence="7" type="ORF">Mgrana_01051</name>
</gene>
<dbReference type="OrthoDB" id="9800776at2"/>
<protein>
    <submittedName>
        <fullName evidence="7">Methylxanthine N1-demethylase NdmA</fullName>
        <ecNumber evidence="7">1.14.13.178</ecNumber>
    </submittedName>
</protein>
<dbReference type="GO" id="GO:0032259">
    <property type="term" value="P:methylation"/>
    <property type="evidence" value="ECO:0007669"/>
    <property type="project" value="UniProtKB-KW"/>
</dbReference>
<dbReference type="InterPro" id="IPR017941">
    <property type="entry name" value="Rieske_2Fe-2S"/>
</dbReference>
<feature type="domain" description="Rieske" evidence="6">
    <location>
        <begin position="9"/>
        <end position="112"/>
    </location>
</feature>
<proteinExistence type="predicted"/>
<keyword evidence="1" id="KW-0001">2Fe-2S</keyword>
<dbReference type="SUPFAM" id="SSF55961">
    <property type="entry name" value="Bet v1-like"/>
    <property type="match status" value="1"/>
</dbReference>
<accession>A0A399FDJ8</accession>
<dbReference type="InterPro" id="IPR015881">
    <property type="entry name" value="ARHD_Rieske_2Fe_2S"/>
</dbReference>
<dbReference type="GO" id="GO:0051537">
    <property type="term" value="F:2 iron, 2 sulfur cluster binding"/>
    <property type="evidence" value="ECO:0007669"/>
    <property type="project" value="UniProtKB-KW"/>
</dbReference>
<name>A0A399FDJ8_9DEIN</name>
<dbReference type="InterPro" id="IPR044043">
    <property type="entry name" value="VanA_C_cat"/>
</dbReference>
<dbReference type="GO" id="GO:0008168">
    <property type="term" value="F:methyltransferase activity"/>
    <property type="evidence" value="ECO:0007669"/>
    <property type="project" value="UniProtKB-KW"/>
</dbReference>
<dbReference type="GO" id="GO:0016491">
    <property type="term" value="F:oxidoreductase activity"/>
    <property type="evidence" value="ECO:0007669"/>
    <property type="project" value="UniProtKB-KW"/>
</dbReference>
<dbReference type="GO" id="GO:0005506">
    <property type="term" value="F:iron ion binding"/>
    <property type="evidence" value="ECO:0007669"/>
    <property type="project" value="InterPro"/>
</dbReference>
<evidence type="ECO:0000256" key="2">
    <source>
        <dbReference type="ARBA" id="ARBA00022723"/>
    </source>
</evidence>
<evidence type="ECO:0000313" key="8">
    <source>
        <dbReference type="Proteomes" id="UP000266178"/>
    </source>
</evidence>
<keyword evidence="3 7" id="KW-0560">Oxidoreductase</keyword>
<dbReference type="AlphaFoldDB" id="A0A399FDJ8"/>
<dbReference type="EMBL" id="QWLB01000010">
    <property type="protein sequence ID" value="RIH93092.1"/>
    <property type="molecule type" value="Genomic_DNA"/>
</dbReference>
<dbReference type="Pfam" id="PF19112">
    <property type="entry name" value="VanA_C"/>
    <property type="match status" value="1"/>
</dbReference>
<keyword evidence="2" id="KW-0479">Metal-binding</keyword>
<evidence type="ECO:0000259" key="6">
    <source>
        <dbReference type="PROSITE" id="PS51296"/>
    </source>
</evidence>
<evidence type="ECO:0000313" key="7">
    <source>
        <dbReference type="EMBL" id="RIH93092.1"/>
    </source>
</evidence>
<dbReference type="Gene3D" id="2.102.10.10">
    <property type="entry name" value="Rieske [2Fe-2S] iron-sulphur domain"/>
    <property type="match status" value="1"/>
</dbReference>
<dbReference type="Proteomes" id="UP000266178">
    <property type="component" value="Unassembled WGS sequence"/>
</dbReference>
<sequence>MSEILRQHWLPLALAAEVRTKGLYPVRLLGEEAVLVGLESGIELWQDLCIHRGTKLSLGRLEREQVICPYHGWVYERGGRCVRFPAHAQQTPPAKATARVYAAREQYGMVWGALEPPVADIPPFYEWGQPGFKTVMCGPYAFRASAPRVVENFLDVAHFPFVHEGLLGDQAHPEIPDYEVEEKEGRIRAKDIRVYQPNPDGTGVGRYVSYTYEVLAPLSAYFTKRDESGRVFSIFMSVTPVSELESLGWFYVAMNYGDQSPEEIRAFQDRVAMQDVPIVESQRPERLPLDLQAELHLRSDRVAIAYRSLLRRLGVGFGTA</sequence>
<dbReference type="SUPFAM" id="SSF50022">
    <property type="entry name" value="ISP domain"/>
    <property type="match status" value="1"/>
</dbReference>
<keyword evidence="7" id="KW-0808">Transferase</keyword>
<dbReference type="RefSeq" id="WP_119356556.1">
    <property type="nucleotide sequence ID" value="NZ_BJXM01000006.1"/>
</dbReference>
<evidence type="ECO:0000256" key="5">
    <source>
        <dbReference type="ARBA" id="ARBA00023014"/>
    </source>
</evidence>
<keyword evidence="7" id="KW-0489">Methyltransferase</keyword>
<evidence type="ECO:0000256" key="1">
    <source>
        <dbReference type="ARBA" id="ARBA00022714"/>
    </source>
</evidence>
<keyword evidence="5" id="KW-0411">Iron-sulfur</keyword>
<dbReference type="PANTHER" id="PTHR21266">
    <property type="entry name" value="IRON-SULFUR DOMAIN CONTAINING PROTEIN"/>
    <property type="match status" value="1"/>
</dbReference>
<keyword evidence="4" id="KW-0408">Iron</keyword>
<dbReference type="InterPro" id="IPR036922">
    <property type="entry name" value="Rieske_2Fe-2S_sf"/>
</dbReference>
<dbReference type="PROSITE" id="PS51296">
    <property type="entry name" value="RIESKE"/>
    <property type="match status" value="1"/>
</dbReference>
<organism evidence="7 8">
    <name type="scientific">Meiothermus granaticius NBRC 107808</name>
    <dbReference type="NCBI Taxonomy" id="1227551"/>
    <lineage>
        <taxon>Bacteria</taxon>
        <taxon>Thermotogati</taxon>
        <taxon>Deinococcota</taxon>
        <taxon>Deinococci</taxon>
        <taxon>Thermales</taxon>
        <taxon>Thermaceae</taxon>
        <taxon>Meiothermus</taxon>
    </lineage>
</organism>
<comment type="caution">
    <text evidence="7">The sequence shown here is derived from an EMBL/GenBank/DDBJ whole genome shotgun (WGS) entry which is preliminary data.</text>
</comment>
<evidence type="ECO:0000256" key="4">
    <source>
        <dbReference type="ARBA" id="ARBA00023004"/>
    </source>
</evidence>
<dbReference type="Pfam" id="PF00355">
    <property type="entry name" value="Rieske"/>
    <property type="match status" value="1"/>
</dbReference>
<dbReference type="PANTHER" id="PTHR21266:SF57">
    <property type="entry name" value="3-CHLOROBENZOATE-3,4-DIOXYGENASE"/>
    <property type="match status" value="1"/>
</dbReference>
<dbReference type="PROSITE" id="PS00570">
    <property type="entry name" value="RING_HYDROXYL_ALPHA"/>
    <property type="match status" value="1"/>
</dbReference>
<reference evidence="7 8" key="1">
    <citation type="submission" date="2018-08" db="EMBL/GenBank/DDBJ databases">
        <title>Meiothermus granaticius genome AF-68 sequencing project.</title>
        <authorList>
            <person name="Da Costa M.S."/>
            <person name="Albuquerque L."/>
            <person name="Raposo P."/>
            <person name="Froufe H.J.C."/>
            <person name="Barroso C.S."/>
            <person name="Egas C."/>
        </authorList>
    </citation>
    <scope>NUCLEOTIDE SEQUENCE [LARGE SCALE GENOMIC DNA]</scope>
    <source>
        <strain evidence="7 8">AF-68</strain>
    </source>
</reference>
<dbReference type="EC" id="1.14.13.178" evidence="7"/>
<keyword evidence="8" id="KW-1185">Reference proteome</keyword>
<evidence type="ECO:0000256" key="3">
    <source>
        <dbReference type="ARBA" id="ARBA00023002"/>
    </source>
</evidence>
<dbReference type="InterPro" id="IPR050584">
    <property type="entry name" value="Cholesterol_7-desaturase"/>
</dbReference>
<dbReference type="Gene3D" id="3.90.380.10">
    <property type="entry name" value="Naphthalene 1,2-dioxygenase Alpha Subunit, Chain A, domain 1"/>
    <property type="match status" value="1"/>
</dbReference>